<dbReference type="PROSITE" id="PS51186">
    <property type="entry name" value="GNAT"/>
    <property type="match status" value="1"/>
</dbReference>
<dbReference type="SUPFAM" id="SSF55729">
    <property type="entry name" value="Acyl-CoA N-acyltransferases (Nat)"/>
    <property type="match status" value="1"/>
</dbReference>
<dbReference type="PANTHER" id="PTHR43617:SF2">
    <property type="entry name" value="UPF0039 PROTEIN SLL0451"/>
    <property type="match status" value="1"/>
</dbReference>
<dbReference type="AlphaFoldDB" id="A0A9X0R3U4"/>
<evidence type="ECO:0000313" key="3">
    <source>
        <dbReference type="Proteomes" id="UP000600101"/>
    </source>
</evidence>
<dbReference type="CDD" id="cd04301">
    <property type="entry name" value="NAT_SF"/>
    <property type="match status" value="1"/>
</dbReference>
<dbReference type="EMBL" id="JACOMF010000035">
    <property type="protein sequence ID" value="MBC4017792.1"/>
    <property type="molecule type" value="Genomic_DNA"/>
</dbReference>
<dbReference type="GO" id="GO:0016747">
    <property type="term" value="F:acyltransferase activity, transferring groups other than amino-acyl groups"/>
    <property type="evidence" value="ECO:0007669"/>
    <property type="project" value="InterPro"/>
</dbReference>
<evidence type="ECO:0000259" key="1">
    <source>
        <dbReference type="PROSITE" id="PS51186"/>
    </source>
</evidence>
<protein>
    <submittedName>
        <fullName evidence="2">N-acetyltransferase</fullName>
    </submittedName>
</protein>
<accession>A0A9X0R3U4</accession>
<dbReference type="PANTHER" id="PTHR43617">
    <property type="entry name" value="L-AMINO ACID N-ACETYLTRANSFERASE"/>
    <property type="match status" value="1"/>
</dbReference>
<dbReference type="Pfam" id="PF00583">
    <property type="entry name" value="Acetyltransf_1"/>
    <property type="match status" value="1"/>
</dbReference>
<gene>
    <name evidence="2" type="ORF">H7965_21035</name>
</gene>
<name>A0A9X0R3U4_9PROT</name>
<feature type="domain" description="N-acetyltransferase" evidence="1">
    <location>
        <begin position="1"/>
        <end position="144"/>
    </location>
</feature>
<sequence>MKIRPEEFSDIQAIRAVVAEAFTDAPHSSGTETVIVDALRRDGALTISLVAEDEGEVIGHVAFSPVTIDGVATGRFGLGPVAVRSDRQRSGIGQALIRAGLDELRKQGAQGCVVLGDPAYYARFGFSSDPALRYGDVPAEYFQRFGFGQEQPRGMVDYHRAFLES</sequence>
<dbReference type="InterPro" id="IPR000182">
    <property type="entry name" value="GNAT_dom"/>
</dbReference>
<proteinExistence type="predicted"/>
<organism evidence="2 3">
    <name type="scientific">Siccirubricoccus deserti</name>
    <dbReference type="NCBI Taxonomy" id="2013562"/>
    <lineage>
        <taxon>Bacteria</taxon>
        <taxon>Pseudomonadati</taxon>
        <taxon>Pseudomonadota</taxon>
        <taxon>Alphaproteobacteria</taxon>
        <taxon>Acetobacterales</taxon>
        <taxon>Roseomonadaceae</taxon>
        <taxon>Siccirubricoccus</taxon>
    </lineage>
</organism>
<dbReference type="RefSeq" id="WP_186772550.1">
    <property type="nucleotide sequence ID" value="NZ_JACOMF010000035.1"/>
</dbReference>
<dbReference type="InterPro" id="IPR050276">
    <property type="entry name" value="MshD_Acetyltransferase"/>
</dbReference>
<dbReference type="Gene3D" id="3.40.630.30">
    <property type="match status" value="1"/>
</dbReference>
<comment type="caution">
    <text evidence="2">The sequence shown here is derived from an EMBL/GenBank/DDBJ whole genome shotgun (WGS) entry which is preliminary data.</text>
</comment>
<evidence type="ECO:0000313" key="2">
    <source>
        <dbReference type="EMBL" id="MBC4017792.1"/>
    </source>
</evidence>
<reference evidence="2" key="1">
    <citation type="submission" date="2020-08" db="EMBL/GenBank/DDBJ databases">
        <authorList>
            <person name="Hu Y."/>
            <person name="Nguyen S.V."/>
            <person name="Li F."/>
            <person name="Fanning S."/>
        </authorList>
    </citation>
    <scope>NUCLEOTIDE SEQUENCE</scope>
    <source>
        <strain evidence="2">SYSU D8009</strain>
    </source>
</reference>
<dbReference type="InterPro" id="IPR016181">
    <property type="entry name" value="Acyl_CoA_acyltransferase"/>
</dbReference>
<dbReference type="Proteomes" id="UP000600101">
    <property type="component" value="Unassembled WGS sequence"/>
</dbReference>
<keyword evidence="3" id="KW-1185">Reference proteome</keyword>